<dbReference type="PROSITE" id="PS51893">
    <property type="entry name" value="AKAP_CAM_BD"/>
    <property type="match status" value="1"/>
</dbReference>
<name>A0A4X2MAL6_VOMUR</name>
<dbReference type="Proteomes" id="UP000314987">
    <property type="component" value="Unassembled WGS sequence"/>
</dbReference>
<dbReference type="GO" id="GO:0030346">
    <property type="term" value="F:protein phosphatase 2B binding"/>
    <property type="evidence" value="ECO:0007669"/>
    <property type="project" value="Ensembl"/>
</dbReference>
<feature type="compositionally biased region" description="Basic and acidic residues" evidence="6">
    <location>
        <begin position="10"/>
        <end position="19"/>
    </location>
</feature>
<dbReference type="GO" id="GO:0035254">
    <property type="term" value="F:glutamate receptor binding"/>
    <property type="evidence" value="ECO:0007669"/>
    <property type="project" value="Ensembl"/>
</dbReference>
<dbReference type="GO" id="GO:0043197">
    <property type="term" value="C:dendritic spine"/>
    <property type="evidence" value="ECO:0007669"/>
    <property type="project" value="TreeGrafter"/>
</dbReference>
<dbReference type="GO" id="GO:0060090">
    <property type="term" value="F:molecular adaptor activity"/>
    <property type="evidence" value="ECO:0007669"/>
    <property type="project" value="TreeGrafter"/>
</dbReference>
<dbReference type="STRING" id="29139.ENSVURP00010030767"/>
<evidence type="ECO:0000256" key="1">
    <source>
        <dbReference type="ARBA" id="ARBA00004635"/>
    </source>
</evidence>
<gene>
    <name evidence="8" type="primary">AKAP5</name>
</gene>
<dbReference type="GO" id="GO:1900273">
    <property type="term" value="P:positive regulation of long-term synaptic potentiation"/>
    <property type="evidence" value="ECO:0007669"/>
    <property type="project" value="Ensembl"/>
</dbReference>
<evidence type="ECO:0000256" key="6">
    <source>
        <dbReference type="SAM" id="MobiDB-lite"/>
    </source>
</evidence>
<dbReference type="GO" id="GO:0032590">
    <property type="term" value="C:dendrite membrane"/>
    <property type="evidence" value="ECO:0007669"/>
    <property type="project" value="TreeGrafter"/>
</dbReference>
<keyword evidence="5" id="KW-0449">Lipoprotein</keyword>
<feature type="region of interest" description="Disordered" evidence="6">
    <location>
        <begin position="93"/>
        <end position="127"/>
    </location>
</feature>
<dbReference type="GO" id="GO:0034237">
    <property type="term" value="F:protein kinase A regulatory subunit binding"/>
    <property type="evidence" value="ECO:0007669"/>
    <property type="project" value="Ensembl"/>
</dbReference>
<evidence type="ECO:0000256" key="3">
    <source>
        <dbReference type="ARBA" id="ARBA00022860"/>
    </source>
</evidence>
<evidence type="ECO:0000259" key="7">
    <source>
        <dbReference type="PROSITE" id="PS51893"/>
    </source>
</evidence>
<feature type="region of interest" description="Disordered" evidence="6">
    <location>
        <begin position="41"/>
        <end position="78"/>
    </location>
</feature>
<dbReference type="GeneTree" id="ENSGT00390000019941"/>
<dbReference type="GO" id="GO:0008179">
    <property type="term" value="F:adenylate cyclase binding"/>
    <property type="evidence" value="ECO:0007669"/>
    <property type="project" value="Ensembl"/>
</dbReference>
<dbReference type="InterPro" id="IPR001573">
    <property type="entry name" value="AKAP_WSK"/>
</dbReference>
<dbReference type="GO" id="GO:0050811">
    <property type="term" value="F:GABA receptor binding"/>
    <property type="evidence" value="ECO:0007669"/>
    <property type="project" value="TreeGrafter"/>
</dbReference>
<protein>
    <submittedName>
        <fullName evidence="8">A-kinase anchoring protein 5</fullName>
    </submittedName>
</protein>
<dbReference type="GO" id="GO:0017124">
    <property type="term" value="F:SH3 domain binding"/>
    <property type="evidence" value="ECO:0007669"/>
    <property type="project" value="Ensembl"/>
</dbReference>
<organism evidence="8 9">
    <name type="scientific">Vombatus ursinus</name>
    <name type="common">Common wombat</name>
    <dbReference type="NCBI Taxonomy" id="29139"/>
    <lineage>
        <taxon>Eukaryota</taxon>
        <taxon>Metazoa</taxon>
        <taxon>Chordata</taxon>
        <taxon>Craniata</taxon>
        <taxon>Vertebrata</taxon>
        <taxon>Euteleostomi</taxon>
        <taxon>Mammalia</taxon>
        <taxon>Metatheria</taxon>
        <taxon>Diprotodontia</taxon>
        <taxon>Vombatidae</taxon>
        <taxon>Vombatus</taxon>
    </lineage>
</organism>
<dbReference type="GO" id="GO:0097110">
    <property type="term" value="F:scaffold protein binding"/>
    <property type="evidence" value="ECO:0007669"/>
    <property type="project" value="Ensembl"/>
</dbReference>
<keyword evidence="3" id="KW-0112">Calmodulin-binding</keyword>
<dbReference type="GO" id="GO:0009898">
    <property type="term" value="C:cytoplasmic side of plasma membrane"/>
    <property type="evidence" value="ECO:0007669"/>
    <property type="project" value="Ensembl"/>
</dbReference>
<dbReference type="GO" id="GO:0005516">
    <property type="term" value="F:calmodulin binding"/>
    <property type="evidence" value="ECO:0007669"/>
    <property type="project" value="UniProtKB-KW"/>
</dbReference>
<feature type="region of interest" description="Disordered" evidence="6">
    <location>
        <begin position="1"/>
        <end position="29"/>
    </location>
</feature>
<keyword evidence="2" id="KW-0597">Phosphoprotein</keyword>
<dbReference type="GO" id="GO:0010738">
    <property type="term" value="P:regulation of protein kinase A signaling"/>
    <property type="evidence" value="ECO:0007669"/>
    <property type="project" value="Ensembl"/>
</dbReference>
<dbReference type="GO" id="GO:1905751">
    <property type="term" value="P:positive regulation of endosome to plasma membrane protein transport"/>
    <property type="evidence" value="ECO:0007669"/>
    <property type="project" value="Ensembl"/>
</dbReference>
<dbReference type="Ensembl" id="ENSVURT00010035039.1">
    <property type="protein sequence ID" value="ENSVURP00010030767.1"/>
    <property type="gene ID" value="ENSVURG00010023540.1"/>
</dbReference>
<reference evidence="8" key="3">
    <citation type="submission" date="2025-09" db="UniProtKB">
        <authorList>
            <consortium name="Ensembl"/>
        </authorList>
    </citation>
    <scope>IDENTIFICATION</scope>
</reference>
<dbReference type="GO" id="GO:0007193">
    <property type="term" value="P:adenylate cyclase-inhibiting G protein-coupled receptor signaling pathway"/>
    <property type="evidence" value="ECO:0007669"/>
    <property type="project" value="Ensembl"/>
</dbReference>
<dbReference type="GO" id="GO:0033173">
    <property type="term" value="P:calcineurin-NFAT signaling cascade"/>
    <property type="evidence" value="ECO:0007669"/>
    <property type="project" value="Ensembl"/>
</dbReference>
<dbReference type="PANTHER" id="PTHR15182">
    <property type="entry name" value="A-KINASE ANCHOR PROTEIN 5-RELATED"/>
    <property type="match status" value="1"/>
</dbReference>
<reference evidence="8" key="2">
    <citation type="submission" date="2025-08" db="UniProtKB">
        <authorList>
            <consortium name="Ensembl"/>
        </authorList>
    </citation>
    <scope>IDENTIFICATION</scope>
</reference>
<evidence type="ECO:0000256" key="5">
    <source>
        <dbReference type="ARBA" id="ARBA00023288"/>
    </source>
</evidence>
<proteinExistence type="predicted"/>
<feature type="compositionally biased region" description="Basic and acidic residues" evidence="6">
    <location>
        <begin position="100"/>
        <end position="121"/>
    </location>
</feature>
<feature type="domain" description="A kinase-anchoring proteins AKAP-5 and AKAP-12 calmodulin (CaM)-binding" evidence="7">
    <location>
        <begin position="81"/>
        <end position="101"/>
    </location>
</feature>
<dbReference type="GO" id="GO:0045121">
    <property type="term" value="C:membrane raft"/>
    <property type="evidence" value="ECO:0007669"/>
    <property type="project" value="Ensembl"/>
</dbReference>
<evidence type="ECO:0000313" key="8">
    <source>
        <dbReference type="Ensembl" id="ENSVURP00010030767.1"/>
    </source>
</evidence>
<evidence type="ECO:0000256" key="2">
    <source>
        <dbReference type="ARBA" id="ARBA00022553"/>
    </source>
</evidence>
<dbReference type="PANTHER" id="PTHR15182:SF0">
    <property type="entry name" value="A-KINASE ANCHOR PROTEIN 5"/>
    <property type="match status" value="1"/>
</dbReference>
<dbReference type="InterPro" id="IPR042375">
    <property type="entry name" value="AKAP5"/>
</dbReference>
<keyword evidence="9" id="KW-1185">Reference proteome</keyword>
<evidence type="ECO:0000256" key="4">
    <source>
        <dbReference type="ARBA" id="ARBA00023136"/>
    </source>
</evidence>
<feature type="compositionally biased region" description="Basic and acidic residues" evidence="6">
    <location>
        <begin position="294"/>
        <end position="313"/>
    </location>
</feature>
<feature type="compositionally biased region" description="Low complexity" evidence="6">
    <location>
        <begin position="278"/>
        <end position="293"/>
    </location>
</feature>
<evidence type="ECO:0000313" key="9">
    <source>
        <dbReference type="Proteomes" id="UP000314987"/>
    </source>
</evidence>
<feature type="region of interest" description="Disordered" evidence="6">
    <location>
        <begin position="276"/>
        <end position="313"/>
    </location>
</feature>
<keyword evidence="4" id="KW-0472">Membrane</keyword>
<sequence length="448" mass="49583">MESPVAEIQVESKDEKESVEISPQDEEQVEKASMICFKRRKKSVKALKSKNCSEKAPRHTGLRSAKDPTEVEASDQFQSPRGTWAAIRCFVTRRKRSKSSKKEVPLDAKAQPKENTDDTKLAKKKARSRIKIPCIKLSRSKKKGSHSQIIEESECNMKVKEVTDSLGTEIQIPQDAPAVKDKLIADISGGSSQEDSVSVPQVSNISSSGENVASIELGVDTESCVIQTAALILEKGIEKTEEIQVINLHQGRLPEVSEVVHQLPKENTEVGSVVVPNETPTEAPATPETQITEETSKDVTEQEPKEKEHEDGVTISEKNKSKDIIVCFSKSAFEENAVGPKMPPLEESRRMEPIAIIVTDTEVSEFDVKKSKNVPKKFLISVENQQSEPFSNAVSSKGVNDFEGRTSEQYEKLLIETASSLVKNAIQLSIEQLVNEMDSDDNKRNNLI</sequence>
<comment type="subcellular location">
    <subcellularLocation>
        <location evidence="1">Membrane</location>
        <topology evidence="1">Lipid-anchor</topology>
    </subcellularLocation>
</comment>
<accession>A0A4X2MAL6</accession>
<dbReference type="GO" id="GO:0060076">
    <property type="term" value="C:excitatory synapse"/>
    <property type="evidence" value="ECO:0007669"/>
    <property type="project" value="TreeGrafter"/>
</dbReference>
<dbReference type="OMA" id="PCIKFSK"/>
<dbReference type="GO" id="GO:0098837">
    <property type="term" value="C:postsynaptic recycling endosome"/>
    <property type="evidence" value="ECO:0007669"/>
    <property type="project" value="Ensembl"/>
</dbReference>
<dbReference type="GO" id="GO:0031698">
    <property type="term" value="F:beta-2 adrenergic receptor binding"/>
    <property type="evidence" value="ECO:0007669"/>
    <property type="project" value="TreeGrafter"/>
</dbReference>
<dbReference type="GO" id="GO:0014069">
    <property type="term" value="C:postsynaptic density"/>
    <property type="evidence" value="ECO:0007669"/>
    <property type="project" value="TreeGrafter"/>
</dbReference>
<reference evidence="9" key="1">
    <citation type="submission" date="2018-12" db="EMBL/GenBank/DDBJ databases">
        <authorList>
            <person name="Yazar S."/>
        </authorList>
    </citation>
    <scope>NUCLEOTIDE SEQUENCE [LARGE SCALE GENOMIC DNA]</scope>
</reference>
<dbReference type="AlphaFoldDB" id="A0A4X2MAL6"/>